<feature type="binding site" evidence="8">
    <location>
        <begin position="56"/>
        <end position="60"/>
    </location>
    <ligand>
        <name>GTP</name>
        <dbReference type="ChEBI" id="CHEBI:37565"/>
        <label>1</label>
    </ligand>
</feature>
<keyword evidence="6 8" id="KW-0342">GTP-binding</keyword>
<dbReference type="InterPro" id="IPR032859">
    <property type="entry name" value="KH_dom-like"/>
</dbReference>
<evidence type="ECO:0000256" key="11">
    <source>
        <dbReference type="SAM" id="MobiDB-lite"/>
    </source>
</evidence>
<dbReference type="Pfam" id="PF14714">
    <property type="entry name" value="KH_dom-like"/>
    <property type="match status" value="1"/>
</dbReference>
<feature type="region of interest" description="Disordered" evidence="11">
    <location>
        <begin position="452"/>
        <end position="501"/>
    </location>
</feature>
<accession>A0ABP9ZVF4</accession>
<comment type="function">
    <text evidence="8 10">GTPase that plays an essential role in the late steps of ribosome biogenesis.</text>
</comment>
<evidence type="ECO:0000256" key="9">
    <source>
        <dbReference type="PROSITE-ProRule" id="PRU01049"/>
    </source>
</evidence>
<evidence type="ECO:0000256" key="10">
    <source>
        <dbReference type="RuleBase" id="RU004481"/>
    </source>
</evidence>
<comment type="caution">
    <text evidence="13">The sequence shown here is derived from an EMBL/GenBank/DDBJ whole genome shotgun (WGS) entry which is preliminary data.</text>
</comment>
<comment type="subunit">
    <text evidence="8">Associates with the 50S ribosomal subunit.</text>
</comment>
<dbReference type="PIRSF" id="PIRSF006485">
    <property type="entry name" value="GTP-binding_EngA"/>
    <property type="match status" value="1"/>
</dbReference>
<dbReference type="Gene3D" id="3.40.50.300">
    <property type="entry name" value="P-loop containing nucleotide triphosphate hydrolases"/>
    <property type="match status" value="2"/>
</dbReference>
<feature type="compositionally biased region" description="Basic residues" evidence="11">
    <location>
        <begin position="481"/>
        <end position="501"/>
    </location>
</feature>
<keyword evidence="3 8" id="KW-0690">Ribosome biogenesis</keyword>
<reference evidence="13 14" key="1">
    <citation type="submission" date="2024-04" db="EMBL/GenBank/DDBJ databases">
        <title>Draft genome sequence of Thalassolituus maritimus NBRC 116585.</title>
        <authorList>
            <person name="Miyakawa T."/>
            <person name="Kusuya Y."/>
            <person name="Miura T."/>
        </authorList>
    </citation>
    <scope>NUCLEOTIDE SEQUENCE [LARGE SCALE GENOMIC DNA]</scope>
    <source>
        <strain evidence="13 14">5NW40-0001</strain>
    </source>
</reference>
<organism evidence="13 14">
    <name type="scientific">Thalassolituus maritimus</name>
    <dbReference type="NCBI Taxonomy" id="484498"/>
    <lineage>
        <taxon>Bacteria</taxon>
        <taxon>Pseudomonadati</taxon>
        <taxon>Pseudomonadota</taxon>
        <taxon>Gammaproteobacteria</taxon>
        <taxon>Oceanospirillales</taxon>
        <taxon>Oceanospirillaceae</taxon>
        <taxon>Thalassolituus</taxon>
    </lineage>
</organism>
<evidence type="ECO:0000256" key="4">
    <source>
        <dbReference type="ARBA" id="ARBA00022737"/>
    </source>
</evidence>
<dbReference type="CDD" id="cd01894">
    <property type="entry name" value="EngA1"/>
    <property type="match status" value="1"/>
</dbReference>
<keyword evidence="5 8" id="KW-0547">Nucleotide-binding</keyword>
<dbReference type="InterPro" id="IPR005225">
    <property type="entry name" value="Small_GTP-bd"/>
</dbReference>
<sequence>MVPVIALVGRPNVGKSTLFNRLTKSRDALVAEIAGLTRDRKYGEGKVGDHPFIVIDTGGISGQEEGIDSAMAGQSFQAIQEADIVFFLVDVGAGITAGDRMIADHLRRNGKSAYLVANKIDGKNPDVVLGEFYELGMGEPLPIAAAHNRGISALIDYVMDELHEVEKVEEEETGYYYEDEEGEVEVSHEELDIKGIKIAVVGRPNVGKSTLVNRFLGEERVVVFDEAGTTRDSIYIPYERHGQEYTLIDTAGVRRRKNISEAAEKFSIIKTLQAIQDCNVCILVLDARTGIVEQDLHMLSFVLNSGRALVIAINKWDGMEADAKQRVKDEIDRRFDFLTFADMHFISALHGTGVGHLYESVDQAYESAMAKWQTNMLTTILEDAVSGHQPPIIRGRRPKLRYAHQGGSNPPRIIVHGTMVNELPEDYRRYLANTFRRVLDISGTPVRFEFRQGDNPFSEKKKEVRHSKRRAQAIERTDNKRRIKRDKARKQLKKTYRKPNA</sequence>
<evidence type="ECO:0000256" key="5">
    <source>
        <dbReference type="ARBA" id="ARBA00022741"/>
    </source>
</evidence>
<feature type="domain" description="EngA-type G" evidence="12">
    <location>
        <begin position="3"/>
        <end position="166"/>
    </location>
</feature>
<evidence type="ECO:0000259" key="12">
    <source>
        <dbReference type="PROSITE" id="PS51712"/>
    </source>
</evidence>
<evidence type="ECO:0000256" key="8">
    <source>
        <dbReference type="HAMAP-Rule" id="MF_00195"/>
    </source>
</evidence>
<dbReference type="CDD" id="cd01895">
    <property type="entry name" value="EngA2"/>
    <property type="match status" value="1"/>
</dbReference>
<name>A0ABP9ZVF4_9GAMM</name>
<feature type="compositionally biased region" description="Basic and acidic residues" evidence="11">
    <location>
        <begin position="452"/>
        <end position="462"/>
    </location>
</feature>
<feature type="binding site" evidence="8">
    <location>
        <begin position="314"/>
        <end position="317"/>
    </location>
    <ligand>
        <name>GTP</name>
        <dbReference type="ChEBI" id="CHEBI:37565"/>
        <label>2</label>
    </ligand>
</feature>
<feature type="binding site" evidence="8">
    <location>
        <begin position="249"/>
        <end position="253"/>
    </location>
    <ligand>
        <name>GTP</name>
        <dbReference type="ChEBI" id="CHEBI:37565"/>
        <label>2</label>
    </ligand>
</feature>
<keyword evidence="4 10" id="KW-0677">Repeat</keyword>
<evidence type="ECO:0000256" key="6">
    <source>
        <dbReference type="ARBA" id="ARBA00023134"/>
    </source>
</evidence>
<dbReference type="NCBIfam" id="TIGR00231">
    <property type="entry name" value="small_GTP"/>
    <property type="match status" value="2"/>
</dbReference>
<dbReference type="PRINTS" id="PR00326">
    <property type="entry name" value="GTP1OBG"/>
</dbReference>
<dbReference type="InterPro" id="IPR006073">
    <property type="entry name" value="GTP-bd"/>
</dbReference>
<dbReference type="Proteomes" id="UP001481413">
    <property type="component" value="Unassembled WGS sequence"/>
</dbReference>
<gene>
    <name evidence="8 13" type="primary">der</name>
    <name evidence="13" type="ORF">NBRC116585_02270</name>
</gene>
<dbReference type="PANTHER" id="PTHR43834">
    <property type="entry name" value="GTPASE DER"/>
    <property type="match status" value="1"/>
</dbReference>
<dbReference type="InterPro" id="IPR015946">
    <property type="entry name" value="KH_dom-like_a/b"/>
</dbReference>
<proteinExistence type="inferred from homology"/>
<evidence type="ECO:0000313" key="14">
    <source>
        <dbReference type="Proteomes" id="UP001481413"/>
    </source>
</evidence>
<dbReference type="HAMAP" id="MF_00195">
    <property type="entry name" value="GTPase_Der"/>
    <property type="match status" value="1"/>
</dbReference>
<dbReference type="SUPFAM" id="SSF52540">
    <property type="entry name" value="P-loop containing nucleoside triphosphate hydrolases"/>
    <property type="match status" value="2"/>
</dbReference>
<dbReference type="InterPro" id="IPR016484">
    <property type="entry name" value="GTPase_Der"/>
</dbReference>
<dbReference type="NCBIfam" id="TIGR03594">
    <property type="entry name" value="GTPase_EngA"/>
    <property type="match status" value="1"/>
</dbReference>
<dbReference type="InterPro" id="IPR031166">
    <property type="entry name" value="G_ENGA"/>
</dbReference>
<evidence type="ECO:0000256" key="1">
    <source>
        <dbReference type="ARBA" id="ARBA00008279"/>
    </source>
</evidence>
<dbReference type="Gene3D" id="3.30.300.20">
    <property type="match status" value="1"/>
</dbReference>
<evidence type="ECO:0000256" key="7">
    <source>
        <dbReference type="ARBA" id="ARBA00032345"/>
    </source>
</evidence>
<evidence type="ECO:0000256" key="3">
    <source>
        <dbReference type="ARBA" id="ARBA00022517"/>
    </source>
</evidence>
<dbReference type="Pfam" id="PF01926">
    <property type="entry name" value="MMR_HSR1"/>
    <property type="match status" value="2"/>
</dbReference>
<feature type="domain" description="EngA-type G" evidence="12">
    <location>
        <begin position="196"/>
        <end position="369"/>
    </location>
</feature>
<feature type="binding site" evidence="8">
    <location>
        <begin position="202"/>
        <end position="209"/>
    </location>
    <ligand>
        <name>GTP</name>
        <dbReference type="ChEBI" id="CHEBI:37565"/>
        <label>2</label>
    </ligand>
</feature>
<dbReference type="RefSeq" id="WP_353293055.1">
    <property type="nucleotide sequence ID" value="NZ_BAABWH010000001.1"/>
</dbReference>
<comment type="similarity">
    <text evidence="1 8 9 10">Belongs to the TRAFAC class TrmE-Era-EngA-EngB-Septin-like GTPase superfamily. EngA (Der) GTPase family.</text>
</comment>
<evidence type="ECO:0000256" key="2">
    <source>
        <dbReference type="ARBA" id="ARBA00020953"/>
    </source>
</evidence>
<protein>
    <recommendedName>
        <fullName evidence="2 8">GTPase Der</fullName>
    </recommendedName>
    <alternativeName>
        <fullName evidence="7 8">GTP-binding protein EngA</fullName>
    </alternativeName>
</protein>
<keyword evidence="14" id="KW-1185">Reference proteome</keyword>
<dbReference type="InterPro" id="IPR027417">
    <property type="entry name" value="P-loop_NTPase"/>
</dbReference>
<feature type="binding site" evidence="8">
    <location>
        <begin position="9"/>
        <end position="16"/>
    </location>
    <ligand>
        <name>GTP</name>
        <dbReference type="ChEBI" id="CHEBI:37565"/>
        <label>1</label>
    </ligand>
</feature>
<evidence type="ECO:0000313" key="13">
    <source>
        <dbReference type="EMBL" id="GAA6144110.1"/>
    </source>
</evidence>
<feature type="binding site" evidence="8">
    <location>
        <begin position="118"/>
        <end position="121"/>
    </location>
    <ligand>
        <name>GTP</name>
        <dbReference type="ChEBI" id="CHEBI:37565"/>
        <label>1</label>
    </ligand>
</feature>
<dbReference type="PROSITE" id="PS51712">
    <property type="entry name" value="G_ENGA"/>
    <property type="match status" value="2"/>
</dbReference>
<dbReference type="PANTHER" id="PTHR43834:SF6">
    <property type="entry name" value="GTPASE DER"/>
    <property type="match status" value="1"/>
</dbReference>
<dbReference type="EMBL" id="BAABWH010000001">
    <property type="protein sequence ID" value="GAA6144110.1"/>
    <property type="molecule type" value="Genomic_DNA"/>
</dbReference>